<evidence type="ECO:0000313" key="2">
    <source>
        <dbReference type="EMBL" id="SCV00163.1"/>
    </source>
</evidence>
<sequence>MNENSIDSQLRGSPSKNVFKRLSTSPIKKIPMNTNKKNAMRLSPERPLRNWEQTTGYHATPKRLQSPPHLKEFKSPAGTVSVDRVHFKNDPKDKSIQLSFPTSPVRTTYSNFAAPGGDGSLSRIRTRFGGGQRSPHKTPNAILNALPRSVTSARNLLPELQEQDETNRTSSINNHSVIIQKSAMPKDSVSDGFRIKKPRNFNRKKSVKFETDLDASNDVQEQLSRITAMLTQLMERQDRLEAKLSSIDRG</sequence>
<gene>
    <name evidence="2" type="ORF">LAME_0G07954G</name>
</gene>
<dbReference type="Proteomes" id="UP000191144">
    <property type="component" value="Chromosome G"/>
</dbReference>
<reference evidence="3" key="1">
    <citation type="submission" date="2016-03" db="EMBL/GenBank/DDBJ databases">
        <authorList>
            <person name="Devillers Hugo."/>
        </authorList>
    </citation>
    <scope>NUCLEOTIDE SEQUENCE [LARGE SCALE GENOMIC DNA]</scope>
</reference>
<feature type="region of interest" description="Disordered" evidence="1">
    <location>
        <begin position="1"/>
        <end position="41"/>
    </location>
</feature>
<proteinExistence type="predicted"/>
<dbReference type="EMBL" id="LT598484">
    <property type="protein sequence ID" value="SCV00163.1"/>
    <property type="molecule type" value="Genomic_DNA"/>
</dbReference>
<evidence type="ECO:0000256" key="1">
    <source>
        <dbReference type="SAM" id="MobiDB-lite"/>
    </source>
</evidence>
<protein>
    <submittedName>
        <fullName evidence="2">LAME_0G07954g1_1</fullName>
    </submittedName>
</protein>
<organism evidence="2 3">
    <name type="scientific">Lachancea meyersii CBS 8951</name>
    <dbReference type="NCBI Taxonomy" id="1266667"/>
    <lineage>
        <taxon>Eukaryota</taxon>
        <taxon>Fungi</taxon>
        <taxon>Dikarya</taxon>
        <taxon>Ascomycota</taxon>
        <taxon>Saccharomycotina</taxon>
        <taxon>Saccharomycetes</taxon>
        <taxon>Saccharomycetales</taxon>
        <taxon>Saccharomycetaceae</taxon>
        <taxon>Lachancea</taxon>
    </lineage>
</organism>
<evidence type="ECO:0000313" key="3">
    <source>
        <dbReference type="Proteomes" id="UP000191144"/>
    </source>
</evidence>
<dbReference type="Pfam" id="PF17300">
    <property type="entry name" value="FIN1"/>
    <property type="match status" value="1"/>
</dbReference>
<name>A0A1G4K827_9SACH</name>
<dbReference type="AlphaFoldDB" id="A0A1G4K827"/>
<dbReference type="InterPro" id="IPR035260">
    <property type="entry name" value="Fin1"/>
</dbReference>
<accession>A0A1G4K827</accession>
<keyword evidence="3" id="KW-1185">Reference proteome</keyword>
<feature type="compositionally biased region" description="Polar residues" evidence="1">
    <location>
        <begin position="1"/>
        <end position="37"/>
    </location>
</feature>
<dbReference type="OrthoDB" id="4052026at2759"/>